<evidence type="ECO:0000256" key="15">
    <source>
        <dbReference type="ARBA" id="ARBA00051680"/>
    </source>
</evidence>
<dbReference type="Pfam" id="PF00069">
    <property type="entry name" value="Pkinase"/>
    <property type="match status" value="1"/>
</dbReference>
<evidence type="ECO:0000256" key="9">
    <source>
        <dbReference type="ARBA" id="ARBA00023137"/>
    </source>
</evidence>
<proteinExistence type="predicted"/>
<comment type="catalytic activity">
    <reaction evidence="15">
        <text>L-tyrosyl-[protein] + ATP = O-phospho-L-tyrosyl-[protein] + ADP + H(+)</text>
        <dbReference type="Rhea" id="RHEA:10596"/>
        <dbReference type="Rhea" id="RHEA-COMP:10136"/>
        <dbReference type="Rhea" id="RHEA-COMP:20101"/>
        <dbReference type="ChEBI" id="CHEBI:15378"/>
        <dbReference type="ChEBI" id="CHEBI:30616"/>
        <dbReference type="ChEBI" id="CHEBI:46858"/>
        <dbReference type="ChEBI" id="CHEBI:61978"/>
        <dbReference type="ChEBI" id="CHEBI:456216"/>
        <dbReference type="EC" id="2.7.12.1"/>
    </reaction>
</comment>
<evidence type="ECO:0000256" key="16">
    <source>
        <dbReference type="PROSITE-ProRule" id="PRU10141"/>
    </source>
</evidence>
<evidence type="ECO:0000313" key="19">
    <source>
        <dbReference type="Proteomes" id="UP001153636"/>
    </source>
</evidence>
<organism evidence="18 19">
    <name type="scientific">Psylliodes chrysocephalus</name>
    <dbReference type="NCBI Taxonomy" id="3402493"/>
    <lineage>
        <taxon>Eukaryota</taxon>
        <taxon>Metazoa</taxon>
        <taxon>Ecdysozoa</taxon>
        <taxon>Arthropoda</taxon>
        <taxon>Hexapoda</taxon>
        <taxon>Insecta</taxon>
        <taxon>Pterygota</taxon>
        <taxon>Neoptera</taxon>
        <taxon>Endopterygota</taxon>
        <taxon>Coleoptera</taxon>
        <taxon>Polyphaga</taxon>
        <taxon>Cucujiformia</taxon>
        <taxon>Chrysomeloidea</taxon>
        <taxon>Chrysomelidae</taxon>
        <taxon>Galerucinae</taxon>
        <taxon>Alticini</taxon>
        <taxon>Psylliodes</taxon>
    </lineage>
</organism>
<keyword evidence="7" id="KW-0418">Kinase</keyword>
<evidence type="ECO:0000256" key="14">
    <source>
        <dbReference type="ARBA" id="ARBA00049308"/>
    </source>
</evidence>
<dbReference type="InterPro" id="IPR000719">
    <property type="entry name" value="Prot_kinase_dom"/>
</dbReference>
<dbReference type="InterPro" id="IPR051302">
    <property type="entry name" value="Dual_SerThr-Tyr_Kinase"/>
</dbReference>
<keyword evidence="9" id="KW-0829">Tyrosine-protein kinase</keyword>
<dbReference type="AlphaFoldDB" id="A0A9P0CP25"/>
<dbReference type="GO" id="GO:0004674">
    <property type="term" value="F:protein serine/threonine kinase activity"/>
    <property type="evidence" value="ECO:0007669"/>
    <property type="project" value="UniProtKB-KW"/>
</dbReference>
<dbReference type="GO" id="GO:0070374">
    <property type="term" value="P:positive regulation of ERK1 and ERK2 cascade"/>
    <property type="evidence" value="ECO:0007669"/>
    <property type="project" value="TreeGrafter"/>
</dbReference>
<dbReference type="SUPFAM" id="SSF56112">
    <property type="entry name" value="Protein kinase-like (PK-like)"/>
    <property type="match status" value="1"/>
</dbReference>
<sequence>MMIDIPKEFKKYSKHCKSLKRIIQDTQNYFEEIHNSLQVHDEVKEELLRIDIERIKPKLECTPTLFVFGQNCHSKALFANVLLGQAILPLFSSKWRCVTFIYGLSKSIRLTLNQDIEIVEKLQAHEKSWITIPEADLQRSDNESLLDHCPSLEVELSHSILKENVNIMVPPDCSIEQLSEILYKYMDNVLPIVVYAISEGILSDSNIQEIKKLKDIYKVPFLFVSLMTNERVSTESLTESEQHLLESESRQKISNLQNLRDQLLRLGFIDDTENSKTDIMKAKKNSLCLECSLDTLISDKKINEDFLSHIQNVLKYTVLKLAAKLSEVHNKSLRQFILRAFDMAREIQITPKRIEYAQKIELQLYDTLMNIACEQQEEITAIIQRTLLDMKSNVAEVLEGYNHPNNGPQRTSKTATIEIQQLVLKRLNTSVATQIVQSVGCLHESFTGTLQRCLESLEKNCSESEGNLSASDAVRQIVSAAYNIDLNSSSSFSIMHTLMDRFRTILSSFVLPWSSSGHVQCNFQWQLQVATNMIDKLSASKLAKTISIQFKEHIKASHEAFVSAIRSLDHQLSDQLEQTEEQRIAIRKKHAPRFARLALESTSLCDLIRYGMPKQIKEIGRGQYGVVSSCEPWAGINPCAFKSVVPPDDRHWNDLAMEFFYTRTIPGHPRIVKLRGSVIDYTYGGGSSPAVLLVMERMTRDLYCGLRSGLSWVVRLKIAIDVIEGIRYLHSQGLVHRDIKLKNVLLDAKDRAKLTDFGFCIPEAMMSGSIVGTPVHMAPELLSGRYDSKVDVYAFGILFWYICAGQVRLPTHFDQFQNKEQLWNSVRRGIRPECLPNFEEECWNLMEQCWAADPADRPLLGYVQPQLEAIYTSVKNKCSNSKASNSIDNPS</sequence>
<evidence type="ECO:0000256" key="6">
    <source>
        <dbReference type="ARBA" id="ARBA00022741"/>
    </source>
</evidence>
<dbReference type="GO" id="GO:0043066">
    <property type="term" value="P:negative regulation of apoptotic process"/>
    <property type="evidence" value="ECO:0007669"/>
    <property type="project" value="TreeGrafter"/>
</dbReference>
<dbReference type="GO" id="GO:0045743">
    <property type="term" value="P:positive regulation of fibroblast growth factor receptor signaling pathway"/>
    <property type="evidence" value="ECO:0007669"/>
    <property type="project" value="TreeGrafter"/>
</dbReference>
<dbReference type="PROSITE" id="PS00107">
    <property type="entry name" value="PROTEIN_KINASE_ATP"/>
    <property type="match status" value="1"/>
</dbReference>
<dbReference type="SMART" id="SM00220">
    <property type="entry name" value="S_TKc"/>
    <property type="match status" value="1"/>
</dbReference>
<evidence type="ECO:0000256" key="5">
    <source>
        <dbReference type="ARBA" id="ARBA00022679"/>
    </source>
</evidence>
<evidence type="ECO:0000256" key="10">
    <source>
        <dbReference type="ARBA" id="ARBA00040421"/>
    </source>
</evidence>
<evidence type="ECO:0000256" key="13">
    <source>
        <dbReference type="ARBA" id="ARBA00049003"/>
    </source>
</evidence>
<keyword evidence="6 16" id="KW-0547">Nucleotide-binding</keyword>
<comment type="subcellular location">
    <subcellularLocation>
        <location evidence="1">Cytoplasm</location>
    </subcellularLocation>
</comment>
<evidence type="ECO:0000259" key="17">
    <source>
        <dbReference type="PROSITE" id="PS50011"/>
    </source>
</evidence>
<dbReference type="EMBL" id="OV651826">
    <property type="protein sequence ID" value="CAH1103648.1"/>
    <property type="molecule type" value="Genomic_DNA"/>
</dbReference>
<dbReference type="GO" id="GO:0004713">
    <property type="term" value="F:protein tyrosine kinase activity"/>
    <property type="evidence" value="ECO:0007669"/>
    <property type="project" value="UniProtKB-KW"/>
</dbReference>
<keyword evidence="3" id="KW-0963">Cytoplasm</keyword>
<dbReference type="PANTHER" id="PTHR46392:SF1">
    <property type="entry name" value="DUAL SERINE_THREONINE AND TYROSINE PROTEIN KINASE"/>
    <property type="match status" value="1"/>
</dbReference>
<dbReference type="GO" id="GO:0005524">
    <property type="term" value="F:ATP binding"/>
    <property type="evidence" value="ECO:0007669"/>
    <property type="project" value="UniProtKB-UniRule"/>
</dbReference>
<evidence type="ECO:0000256" key="4">
    <source>
        <dbReference type="ARBA" id="ARBA00022527"/>
    </source>
</evidence>
<evidence type="ECO:0000256" key="2">
    <source>
        <dbReference type="ARBA" id="ARBA00013203"/>
    </source>
</evidence>
<comment type="catalytic activity">
    <reaction evidence="14">
        <text>L-threonyl-[protein] + ATP = O-phospho-L-threonyl-[protein] + ADP + H(+)</text>
        <dbReference type="Rhea" id="RHEA:46608"/>
        <dbReference type="Rhea" id="RHEA-COMP:11060"/>
        <dbReference type="Rhea" id="RHEA-COMP:11605"/>
        <dbReference type="ChEBI" id="CHEBI:15378"/>
        <dbReference type="ChEBI" id="CHEBI:30013"/>
        <dbReference type="ChEBI" id="CHEBI:30616"/>
        <dbReference type="ChEBI" id="CHEBI:61977"/>
        <dbReference type="ChEBI" id="CHEBI:456216"/>
        <dbReference type="EC" id="2.7.12.1"/>
    </reaction>
</comment>
<keyword evidence="8 16" id="KW-0067">ATP-binding</keyword>
<dbReference type="EC" id="2.7.12.1" evidence="2"/>
<evidence type="ECO:0000313" key="18">
    <source>
        <dbReference type="EMBL" id="CAH1103648.1"/>
    </source>
</evidence>
<protein>
    <recommendedName>
        <fullName evidence="10">Dual serine/threonine and tyrosine protein kinase</fullName>
        <ecNumber evidence="2">2.7.12.1</ecNumber>
    </recommendedName>
    <alternativeName>
        <fullName evidence="12">Dusty protein kinase</fullName>
    </alternativeName>
    <alternativeName>
        <fullName evidence="11">Receptor-interacting serine/threonine-protein kinase 5</fullName>
    </alternativeName>
</protein>
<dbReference type="PANTHER" id="PTHR46392">
    <property type="entry name" value="DUAL SERINE/THREONINE AND TYROSINE PROTEIN KINASE"/>
    <property type="match status" value="1"/>
</dbReference>
<name>A0A9P0CP25_9CUCU</name>
<evidence type="ECO:0000256" key="11">
    <source>
        <dbReference type="ARBA" id="ARBA00041268"/>
    </source>
</evidence>
<dbReference type="GO" id="GO:0044344">
    <property type="term" value="P:cellular response to fibroblast growth factor stimulus"/>
    <property type="evidence" value="ECO:0007669"/>
    <property type="project" value="TreeGrafter"/>
</dbReference>
<evidence type="ECO:0000256" key="7">
    <source>
        <dbReference type="ARBA" id="ARBA00022777"/>
    </source>
</evidence>
<keyword evidence="19" id="KW-1185">Reference proteome</keyword>
<evidence type="ECO:0000256" key="8">
    <source>
        <dbReference type="ARBA" id="ARBA00022840"/>
    </source>
</evidence>
<dbReference type="GO" id="GO:0005737">
    <property type="term" value="C:cytoplasm"/>
    <property type="evidence" value="ECO:0007669"/>
    <property type="project" value="UniProtKB-SubCell"/>
</dbReference>
<evidence type="ECO:0000256" key="12">
    <source>
        <dbReference type="ARBA" id="ARBA00042638"/>
    </source>
</evidence>
<dbReference type="InterPro" id="IPR008271">
    <property type="entry name" value="Ser/Thr_kinase_AS"/>
</dbReference>
<keyword evidence="4" id="KW-0723">Serine/threonine-protein kinase</keyword>
<accession>A0A9P0CP25</accession>
<feature type="binding site" evidence="16">
    <location>
        <position position="642"/>
    </location>
    <ligand>
        <name>ATP</name>
        <dbReference type="ChEBI" id="CHEBI:30616"/>
    </ligand>
</feature>
<dbReference type="GO" id="GO:0004712">
    <property type="term" value="F:protein serine/threonine/tyrosine kinase activity"/>
    <property type="evidence" value="ECO:0007669"/>
    <property type="project" value="UniProtKB-EC"/>
</dbReference>
<reference evidence="18" key="1">
    <citation type="submission" date="2022-01" db="EMBL/GenBank/DDBJ databases">
        <authorList>
            <person name="King R."/>
        </authorList>
    </citation>
    <scope>NUCLEOTIDE SEQUENCE</scope>
</reference>
<gene>
    <name evidence="18" type="ORF">PSYICH_LOCUS4140</name>
</gene>
<dbReference type="PROSITE" id="PS00108">
    <property type="entry name" value="PROTEIN_KINASE_ST"/>
    <property type="match status" value="1"/>
</dbReference>
<evidence type="ECO:0000256" key="1">
    <source>
        <dbReference type="ARBA" id="ARBA00004496"/>
    </source>
</evidence>
<dbReference type="OrthoDB" id="122279at2759"/>
<evidence type="ECO:0000256" key="3">
    <source>
        <dbReference type="ARBA" id="ARBA00022490"/>
    </source>
</evidence>
<dbReference type="Proteomes" id="UP001153636">
    <property type="component" value="Chromosome 14"/>
</dbReference>
<feature type="domain" description="Protein kinase" evidence="17">
    <location>
        <begin position="613"/>
        <end position="867"/>
    </location>
</feature>
<dbReference type="InterPro" id="IPR011009">
    <property type="entry name" value="Kinase-like_dom_sf"/>
</dbReference>
<dbReference type="PROSITE" id="PS50011">
    <property type="entry name" value="PROTEIN_KINASE_DOM"/>
    <property type="match status" value="1"/>
</dbReference>
<comment type="catalytic activity">
    <reaction evidence="13">
        <text>L-seryl-[protein] + ATP = O-phospho-L-seryl-[protein] + ADP + H(+)</text>
        <dbReference type="Rhea" id="RHEA:17989"/>
        <dbReference type="Rhea" id="RHEA-COMP:9863"/>
        <dbReference type="Rhea" id="RHEA-COMP:11604"/>
        <dbReference type="ChEBI" id="CHEBI:15378"/>
        <dbReference type="ChEBI" id="CHEBI:29999"/>
        <dbReference type="ChEBI" id="CHEBI:30616"/>
        <dbReference type="ChEBI" id="CHEBI:83421"/>
        <dbReference type="ChEBI" id="CHEBI:456216"/>
        <dbReference type="EC" id="2.7.12.1"/>
    </reaction>
</comment>
<dbReference type="Gene3D" id="1.10.510.10">
    <property type="entry name" value="Transferase(Phosphotransferase) domain 1"/>
    <property type="match status" value="1"/>
</dbReference>
<dbReference type="InterPro" id="IPR017441">
    <property type="entry name" value="Protein_kinase_ATP_BS"/>
</dbReference>
<keyword evidence="5" id="KW-0808">Transferase</keyword>